<feature type="signal peptide" evidence="5">
    <location>
        <begin position="1"/>
        <end position="23"/>
    </location>
</feature>
<evidence type="ECO:0008006" key="8">
    <source>
        <dbReference type="Google" id="ProtNLM"/>
    </source>
</evidence>
<dbReference type="InterPro" id="IPR015915">
    <property type="entry name" value="Kelch-typ_b-propeller"/>
</dbReference>
<evidence type="ECO:0000256" key="5">
    <source>
        <dbReference type="SAM" id="SignalP"/>
    </source>
</evidence>
<evidence type="ECO:0000256" key="4">
    <source>
        <dbReference type="SAM" id="Phobius"/>
    </source>
</evidence>
<proteinExistence type="predicted"/>
<evidence type="ECO:0000313" key="7">
    <source>
        <dbReference type="Proteomes" id="UP000244722"/>
    </source>
</evidence>
<comment type="caution">
    <text evidence="6">The sequence shown here is derived from an EMBL/GenBank/DDBJ whole genome shotgun (WGS) entry which is preliminary data.</text>
</comment>
<sequence length="586" mass="63207">MPLFRCSVWLLGALLSFTSVVRSDGPNPTDDFCSLSAQMMAQKDDMLYIAGGWMLYPSPYTNYNGPNTVLRSLNVSKSFQTSLDSANYVRTEDVPGTVPGVQDAAFFPTESGFDLTFGKWWPYNSTLYGTRDPPIESKKWQYDIASQQWTNTNITLKNWFQTNPQMRITSGMTVWVPSLKQGFLFGGLFASENGTSLKVTALEEHNGLITYDQATNTWTNATTPLGGIAEGGLVHITTATDEVLIQLGGRSDWATRLRPFSEINIYSTSKSKWYTQHLAPDATVPSPRFTFCTALKSASDGSSYQIYIMGGLEAGSSADARGGPTTTSIWVLSIPSFEWTQLPFKATNTAADPKGRIAPSCQAIGEHYIFYYGGRNVPSYYNTPTCDKKADAAFLFDLNTLTWTDQFTPNEGTYEIPQNVIGLIGGDKNGGSTKKAPVKGWSDPDLETIMTLKTTTAGNTGTGGGTRSNNGTSSTSGSSTSSNPSKTNVGAIAGGAVAGVAAVALGLLGAMMLRRHRQKKKGPQLPPNPMKLPLTDAGNLEEGTSSAPLELMDHNRLSGGGVYTAELPAGEVAREIYTRPENRLGK</sequence>
<feature type="region of interest" description="Disordered" evidence="3">
    <location>
        <begin position="454"/>
        <end position="486"/>
    </location>
</feature>
<keyword evidence="4" id="KW-0472">Membrane</keyword>
<feature type="region of interest" description="Disordered" evidence="3">
    <location>
        <begin position="517"/>
        <end position="546"/>
    </location>
</feature>
<dbReference type="GO" id="GO:0019760">
    <property type="term" value="P:glucosinolate metabolic process"/>
    <property type="evidence" value="ECO:0007669"/>
    <property type="project" value="UniProtKB-ARBA"/>
</dbReference>
<organism evidence="6 7">
    <name type="scientific">Tuber borchii</name>
    <name type="common">White truffle</name>
    <dbReference type="NCBI Taxonomy" id="42251"/>
    <lineage>
        <taxon>Eukaryota</taxon>
        <taxon>Fungi</taxon>
        <taxon>Dikarya</taxon>
        <taxon>Ascomycota</taxon>
        <taxon>Pezizomycotina</taxon>
        <taxon>Pezizomycetes</taxon>
        <taxon>Pezizales</taxon>
        <taxon>Tuberaceae</taxon>
        <taxon>Tuber</taxon>
    </lineage>
</organism>
<keyword evidence="5" id="KW-0732">Signal</keyword>
<reference evidence="6 7" key="1">
    <citation type="submission" date="2017-04" db="EMBL/GenBank/DDBJ databases">
        <title>Draft genome sequence of Tuber borchii Vittad., a whitish edible truffle.</title>
        <authorList>
            <consortium name="DOE Joint Genome Institute"/>
            <person name="Murat C."/>
            <person name="Kuo A."/>
            <person name="Barry K.W."/>
            <person name="Clum A."/>
            <person name="Dockter R.B."/>
            <person name="Fauchery L."/>
            <person name="Iotti M."/>
            <person name="Kohler A."/>
            <person name="Labutti K."/>
            <person name="Lindquist E.A."/>
            <person name="Lipzen A."/>
            <person name="Ohm R.A."/>
            <person name="Wang M."/>
            <person name="Grigoriev I.V."/>
            <person name="Zambonelli A."/>
            <person name="Martin F.M."/>
        </authorList>
    </citation>
    <scope>NUCLEOTIDE SEQUENCE [LARGE SCALE GENOMIC DNA]</scope>
    <source>
        <strain evidence="6 7">Tbo3840</strain>
    </source>
</reference>
<gene>
    <name evidence="6" type="ORF">B9Z19DRAFT_1137127</name>
</gene>
<dbReference type="AlphaFoldDB" id="A0A2T6ZAU9"/>
<evidence type="ECO:0000256" key="1">
    <source>
        <dbReference type="ARBA" id="ARBA00022737"/>
    </source>
</evidence>
<feature type="compositionally biased region" description="Low complexity" evidence="3">
    <location>
        <begin position="467"/>
        <end position="486"/>
    </location>
</feature>
<dbReference type="SUPFAM" id="SSF117281">
    <property type="entry name" value="Kelch motif"/>
    <property type="match status" value="1"/>
</dbReference>
<keyword evidence="4" id="KW-0812">Transmembrane</keyword>
<keyword evidence="7" id="KW-1185">Reference proteome</keyword>
<feature type="transmembrane region" description="Helical" evidence="4">
    <location>
        <begin position="489"/>
        <end position="513"/>
    </location>
</feature>
<evidence type="ECO:0000256" key="2">
    <source>
        <dbReference type="ARBA" id="ARBA00023004"/>
    </source>
</evidence>
<evidence type="ECO:0000313" key="6">
    <source>
        <dbReference type="EMBL" id="PUU72621.1"/>
    </source>
</evidence>
<accession>A0A2T6ZAU9</accession>
<dbReference type="OrthoDB" id="10251809at2759"/>
<dbReference type="PANTHER" id="PTHR47435:SF4">
    <property type="entry name" value="KELCH REPEAT PROTEIN (AFU_ORTHOLOGUE AFUA_5G12780)"/>
    <property type="match status" value="1"/>
</dbReference>
<dbReference type="Proteomes" id="UP000244722">
    <property type="component" value="Unassembled WGS sequence"/>
</dbReference>
<dbReference type="EMBL" id="NESQ01000495">
    <property type="protein sequence ID" value="PUU72621.1"/>
    <property type="molecule type" value="Genomic_DNA"/>
</dbReference>
<protein>
    <recommendedName>
        <fullName evidence="8">Kelch repeat protein</fullName>
    </recommendedName>
</protein>
<evidence type="ECO:0000256" key="3">
    <source>
        <dbReference type="SAM" id="MobiDB-lite"/>
    </source>
</evidence>
<dbReference type="PANTHER" id="PTHR47435">
    <property type="entry name" value="KELCH REPEAT PROTEIN (AFU_ORTHOLOGUE AFUA_5G12780)"/>
    <property type="match status" value="1"/>
</dbReference>
<dbReference type="Gene3D" id="2.120.10.80">
    <property type="entry name" value="Kelch-type beta propeller"/>
    <property type="match status" value="1"/>
</dbReference>
<keyword evidence="2" id="KW-0408">Iron</keyword>
<keyword evidence="4" id="KW-1133">Transmembrane helix</keyword>
<dbReference type="STRING" id="42251.A0A2T6ZAU9"/>
<keyword evidence="1" id="KW-0677">Repeat</keyword>
<name>A0A2T6ZAU9_TUBBO</name>
<feature type="chain" id="PRO_5015607830" description="Kelch repeat protein" evidence="5">
    <location>
        <begin position="24"/>
        <end position="586"/>
    </location>
</feature>